<feature type="transmembrane region" description="Helical" evidence="1">
    <location>
        <begin position="297"/>
        <end position="316"/>
    </location>
</feature>
<feature type="transmembrane region" description="Helical" evidence="1">
    <location>
        <begin position="577"/>
        <end position="600"/>
    </location>
</feature>
<dbReference type="Proteomes" id="UP000694872">
    <property type="component" value="Unplaced"/>
</dbReference>
<dbReference type="KEGG" id="pxu:106114125"/>
<keyword evidence="2" id="KW-0732">Signal</keyword>
<feature type="transmembrane region" description="Helical" evidence="1">
    <location>
        <begin position="148"/>
        <end position="170"/>
    </location>
</feature>
<dbReference type="PANTHER" id="PTHR11161">
    <property type="entry name" value="O-ACYLTRANSFERASE"/>
    <property type="match status" value="1"/>
</dbReference>
<dbReference type="GO" id="GO:0016747">
    <property type="term" value="F:acyltransferase activity, transferring groups other than amino-acyl groups"/>
    <property type="evidence" value="ECO:0007669"/>
    <property type="project" value="InterPro"/>
</dbReference>
<evidence type="ECO:0000256" key="2">
    <source>
        <dbReference type="SAM" id="SignalP"/>
    </source>
</evidence>
<evidence type="ECO:0000259" key="3">
    <source>
        <dbReference type="Pfam" id="PF01757"/>
    </source>
</evidence>
<feature type="signal peptide" evidence="2">
    <location>
        <begin position="1"/>
        <end position="17"/>
    </location>
</feature>
<keyword evidence="1" id="KW-1133">Transmembrane helix</keyword>
<accession>A0AAJ6Z0N2</accession>
<evidence type="ECO:0000313" key="4">
    <source>
        <dbReference type="RefSeq" id="XP_013162672.1"/>
    </source>
</evidence>
<feature type="chain" id="PRO_5042562870" evidence="2">
    <location>
        <begin position="18"/>
        <end position="625"/>
    </location>
</feature>
<dbReference type="AlphaFoldDB" id="A0AAJ6Z0N2"/>
<gene>
    <name evidence="4" type="primary">LOC106114125</name>
</gene>
<feature type="transmembrane region" description="Helical" evidence="1">
    <location>
        <begin position="217"/>
        <end position="237"/>
    </location>
</feature>
<reference evidence="4" key="1">
    <citation type="submission" date="2025-08" db="UniProtKB">
        <authorList>
            <consortium name="RefSeq"/>
        </authorList>
    </citation>
    <scope>IDENTIFICATION</scope>
</reference>
<keyword evidence="1" id="KW-0472">Membrane</keyword>
<dbReference type="Pfam" id="PF01757">
    <property type="entry name" value="Acyl_transf_3"/>
    <property type="match status" value="1"/>
</dbReference>
<keyword evidence="1" id="KW-0812">Transmembrane</keyword>
<feature type="transmembrane region" description="Helical" evidence="1">
    <location>
        <begin position="387"/>
        <end position="408"/>
    </location>
</feature>
<dbReference type="PANTHER" id="PTHR11161:SF22">
    <property type="entry name" value="ACYLTRANSFERASE 3 DOMAIN-CONTAINING PROTEIN-RELATED"/>
    <property type="match status" value="1"/>
</dbReference>
<feature type="transmembrane region" description="Helical" evidence="1">
    <location>
        <begin position="361"/>
        <end position="380"/>
    </location>
</feature>
<feature type="transmembrane region" description="Helical" evidence="1">
    <location>
        <begin position="542"/>
        <end position="565"/>
    </location>
</feature>
<dbReference type="GeneID" id="106114125"/>
<evidence type="ECO:0000256" key="1">
    <source>
        <dbReference type="SAM" id="Phobius"/>
    </source>
</evidence>
<name>A0AAJ6Z0N2_PAPXU</name>
<feature type="domain" description="Acyltransferase 3" evidence="3">
    <location>
        <begin position="210"/>
        <end position="596"/>
    </location>
</feature>
<feature type="transmembrane region" description="Helical" evidence="1">
    <location>
        <begin position="471"/>
        <end position="491"/>
    </location>
</feature>
<proteinExistence type="predicted"/>
<organism evidence="4">
    <name type="scientific">Papilio xuthus</name>
    <name type="common">Asian swallowtail butterfly</name>
    <dbReference type="NCBI Taxonomy" id="66420"/>
    <lineage>
        <taxon>Eukaryota</taxon>
        <taxon>Metazoa</taxon>
        <taxon>Ecdysozoa</taxon>
        <taxon>Arthropoda</taxon>
        <taxon>Hexapoda</taxon>
        <taxon>Insecta</taxon>
        <taxon>Pterygota</taxon>
        <taxon>Neoptera</taxon>
        <taxon>Endopterygota</taxon>
        <taxon>Lepidoptera</taxon>
        <taxon>Glossata</taxon>
        <taxon>Ditrysia</taxon>
        <taxon>Papilionoidea</taxon>
        <taxon>Papilionidae</taxon>
        <taxon>Papilioninae</taxon>
        <taxon>Papilio</taxon>
    </lineage>
</organism>
<feature type="transmembrane region" description="Helical" evidence="1">
    <location>
        <begin position="511"/>
        <end position="530"/>
    </location>
</feature>
<sequence length="625" mass="72629">MEICFVLLILFIHQSYGIIYRLDDTEYKLMPPLNYIDDYDSCLQDSDALYCTMQLKLVSDTPNVVMDLITNYSAWDLKHFDHSKLYRGVCVTRTCNMNKQEVTMNLNNSLETCMNEHLWKQYKLKAKLLTSPYCYSAERDIKLDFWDIIVGSICILIIIVNIVATLYDIYVYKKPNTKGMDILLSFSIIRSWSRLQHADYRIKQPVERLKGMDGIRAIIMIHFVFGHSILPLVIVIANPHDFEKMYSNISCHILLNGSLIVQAYFVMSGILLSYNIKRTTERNTMTWKNVTNNLFKRWLRLIPSFAICLALESTLMRHFGAGPLWQLLGTRVNEDCRRYWMWNFFFLANYNSGSYCMPHTWHLAADMHMFCFGLIVFALVRNKFWKRAILASAFLIGIISSGIVTYIYDLRTLMTVKPNSLLQTFTKDPNFDYLYKPTHTNAPAYVIGLITGVLIYRLQKSQFDIQKYKKFRILYWMLLPTTYVILVLNIIHYQDGPPLPSYIRVFHQMLLRPLFAAMCAAAIVGFVFKIENFYRAILEWDGWIWVAHVAYTTYITQFTVMGLIVNNTKTLNVFSKYILVQAGGITIVTFAVGVIVWLLIDGPFSNIVKICMETPTTNKQSAKLK</sequence>
<feature type="transmembrane region" description="Helical" evidence="1">
    <location>
        <begin position="257"/>
        <end position="276"/>
    </location>
</feature>
<dbReference type="RefSeq" id="XP_013162672.1">
    <property type="nucleotide sequence ID" value="XM_013307218.1"/>
</dbReference>
<dbReference type="InterPro" id="IPR052728">
    <property type="entry name" value="O2_lipid_transport_reg"/>
</dbReference>
<dbReference type="InterPro" id="IPR002656">
    <property type="entry name" value="Acyl_transf_3_dom"/>
</dbReference>
<feature type="transmembrane region" description="Helical" evidence="1">
    <location>
        <begin position="442"/>
        <end position="459"/>
    </location>
</feature>
<protein>
    <submittedName>
        <fullName evidence="4">Uncharacterized protein LOC106114125</fullName>
    </submittedName>
</protein>